<reference evidence="1" key="1">
    <citation type="submission" date="2022-12" db="EMBL/GenBank/DDBJ databases">
        <authorList>
            <person name="Petersen C."/>
        </authorList>
    </citation>
    <scope>NUCLEOTIDE SEQUENCE</scope>
    <source>
        <strain evidence="1">IBT 16125</strain>
    </source>
</reference>
<evidence type="ECO:0000313" key="2">
    <source>
        <dbReference type="Proteomes" id="UP001213681"/>
    </source>
</evidence>
<sequence>MALTPGNNIVKTISLDPQSYTIPAEDLALLDPTEGATGVYNPTQKFEALQLEHGVRYTLDNNTLSKRSGTHEFGTWSGSSCSGTVEGYVIGFGCGVCVTWGYRATLSGLEAGTGHYLGLCEMLMVHAVLRHETRFHGKIRKGDTI</sequence>
<dbReference type="Proteomes" id="UP001213681">
    <property type="component" value="Unassembled WGS sequence"/>
</dbReference>
<accession>A0AAD6CC86</accession>
<protein>
    <submittedName>
        <fullName evidence="1">Uncharacterized protein</fullName>
    </submittedName>
</protein>
<name>A0AAD6CC86_9EURO</name>
<organism evidence="1 2">
    <name type="scientific">Penicillium daleae</name>
    <dbReference type="NCBI Taxonomy" id="63821"/>
    <lineage>
        <taxon>Eukaryota</taxon>
        <taxon>Fungi</taxon>
        <taxon>Dikarya</taxon>
        <taxon>Ascomycota</taxon>
        <taxon>Pezizomycotina</taxon>
        <taxon>Eurotiomycetes</taxon>
        <taxon>Eurotiomycetidae</taxon>
        <taxon>Eurotiales</taxon>
        <taxon>Aspergillaceae</taxon>
        <taxon>Penicillium</taxon>
    </lineage>
</organism>
<comment type="caution">
    <text evidence="1">The sequence shown here is derived from an EMBL/GenBank/DDBJ whole genome shotgun (WGS) entry which is preliminary data.</text>
</comment>
<gene>
    <name evidence="1" type="ORF">N7458_002020</name>
</gene>
<proteinExistence type="predicted"/>
<dbReference type="GeneID" id="81595646"/>
<dbReference type="EMBL" id="JAPVEA010000002">
    <property type="protein sequence ID" value="KAJ5460468.1"/>
    <property type="molecule type" value="Genomic_DNA"/>
</dbReference>
<keyword evidence="2" id="KW-1185">Reference proteome</keyword>
<dbReference type="AlphaFoldDB" id="A0AAD6CC86"/>
<dbReference type="RefSeq" id="XP_056769510.1">
    <property type="nucleotide sequence ID" value="XM_056905403.1"/>
</dbReference>
<evidence type="ECO:0000313" key="1">
    <source>
        <dbReference type="EMBL" id="KAJ5460468.1"/>
    </source>
</evidence>
<reference evidence="1" key="2">
    <citation type="journal article" date="2023" name="IMA Fungus">
        <title>Comparative genomic study of the Penicillium genus elucidates a diverse pangenome and 15 lateral gene transfer events.</title>
        <authorList>
            <person name="Petersen C."/>
            <person name="Sorensen T."/>
            <person name="Nielsen M.R."/>
            <person name="Sondergaard T.E."/>
            <person name="Sorensen J.L."/>
            <person name="Fitzpatrick D.A."/>
            <person name="Frisvad J.C."/>
            <person name="Nielsen K.L."/>
        </authorList>
    </citation>
    <scope>NUCLEOTIDE SEQUENCE</scope>
    <source>
        <strain evidence="1">IBT 16125</strain>
    </source>
</reference>